<feature type="domain" description="Cytidylate kinase" evidence="9">
    <location>
        <begin position="10"/>
        <end position="218"/>
    </location>
</feature>
<dbReference type="AlphaFoldDB" id="A0A5C7EJ54"/>
<dbReference type="FunCoup" id="A0A5C7EJ54">
    <property type="interactions" value="369"/>
</dbReference>
<dbReference type="GO" id="GO:0005829">
    <property type="term" value="C:cytosol"/>
    <property type="evidence" value="ECO:0007669"/>
    <property type="project" value="TreeGrafter"/>
</dbReference>
<dbReference type="GO" id="GO:0015949">
    <property type="term" value="P:nucleobase-containing small molecule interconversion"/>
    <property type="evidence" value="ECO:0007669"/>
    <property type="project" value="TreeGrafter"/>
</dbReference>
<comment type="catalytic activity">
    <reaction evidence="7 8">
        <text>CMP + ATP = CDP + ADP</text>
        <dbReference type="Rhea" id="RHEA:11600"/>
        <dbReference type="ChEBI" id="CHEBI:30616"/>
        <dbReference type="ChEBI" id="CHEBI:58069"/>
        <dbReference type="ChEBI" id="CHEBI:60377"/>
        <dbReference type="ChEBI" id="CHEBI:456216"/>
        <dbReference type="EC" id="2.7.4.25"/>
    </reaction>
</comment>
<keyword evidence="4 8" id="KW-0418">Kinase</keyword>
<dbReference type="PANTHER" id="PTHR21299">
    <property type="entry name" value="CYTIDYLATE KINASE/PANTOATE-BETA-ALANINE LIGASE"/>
    <property type="match status" value="1"/>
</dbReference>
<dbReference type="InParanoid" id="A0A5C7EJ54"/>
<evidence type="ECO:0000256" key="4">
    <source>
        <dbReference type="ARBA" id="ARBA00022777"/>
    </source>
</evidence>
<dbReference type="PANTHER" id="PTHR21299:SF2">
    <property type="entry name" value="CYTIDYLATE KINASE"/>
    <property type="match status" value="1"/>
</dbReference>
<dbReference type="InterPro" id="IPR011994">
    <property type="entry name" value="Cytidylate_kinase_dom"/>
</dbReference>
<keyword evidence="8" id="KW-0963">Cytoplasm</keyword>
<comment type="caution">
    <text evidence="10">The sequence shown here is derived from an EMBL/GenBank/DDBJ whole genome shotgun (WGS) entry which is preliminary data.</text>
</comment>
<dbReference type="GO" id="GO:0006220">
    <property type="term" value="P:pyrimidine nucleotide metabolic process"/>
    <property type="evidence" value="ECO:0007669"/>
    <property type="project" value="UniProtKB-UniRule"/>
</dbReference>
<gene>
    <name evidence="8" type="primary">cmk</name>
    <name evidence="10" type="ORF">FR698_06220</name>
</gene>
<evidence type="ECO:0000256" key="6">
    <source>
        <dbReference type="ARBA" id="ARBA00047615"/>
    </source>
</evidence>
<dbReference type="GO" id="GO:0005524">
    <property type="term" value="F:ATP binding"/>
    <property type="evidence" value="ECO:0007669"/>
    <property type="project" value="UniProtKB-UniRule"/>
</dbReference>
<evidence type="ECO:0000256" key="5">
    <source>
        <dbReference type="ARBA" id="ARBA00022840"/>
    </source>
</evidence>
<dbReference type="Gene3D" id="3.40.50.300">
    <property type="entry name" value="P-loop containing nucleotide triphosphate hydrolases"/>
    <property type="match status" value="1"/>
</dbReference>
<keyword evidence="3 8" id="KW-0547">Nucleotide-binding</keyword>
<dbReference type="CDD" id="cd02020">
    <property type="entry name" value="CMPK"/>
    <property type="match status" value="1"/>
</dbReference>
<dbReference type="InterPro" id="IPR003136">
    <property type="entry name" value="Cytidylate_kin"/>
</dbReference>
<dbReference type="EMBL" id="VPFL01000006">
    <property type="protein sequence ID" value="TXF12445.1"/>
    <property type="molecule type" value="Genomic_DNA"/>
</dbReference>
<proteinExistence type="inferred from homology"/>
<dbReference type="GO" id="GO:0036430">
    <property type="term" value="F:CMP kinase activity"/>
    <property type="evidence" value="ECO:0007669"/>
    <property type="project" value="RHEA"/>
</dbReference>
<organism evidence="10 11">
    <name type="scientific">Pelomicrobium methylotrophicum</name>
    <dbReference type="NCBI Taxonomy" id="2602750"/>
    <lineage>
        <taxon>Bacteria</taxon>
        <taxon>Pseudomonadati</taxon>
        <taxon>Pseudomonadota</taxon>
        <taxon>Hydrogenophilia</taxon>
        <taxon>Hydrogenophilia incertae sedis</taxon>
        <taxon>Pelomicrobium</taxon>
    </lineage>
</organism>
<dbReference type="HAMAP" id="MF_00238">
    <property type="entry name" value="Cytidyl_kinase_type1"/>
    <property type="match status" value="1"/>
</dbReference>
<dbReference type="GO" id="GO:0036431">
    <property type="term" value="F:dCMP kinase activity"/>
    <property type="evidence" value="ECO:0007669"/>
    <property type="project" value="InterPro"/>
</dbReference>
<keyword evidence="2 8" id="KW-0808">Transferase</keyword>
<evidence type="ECO:0000256" key="1">
    <source>
        <dbReference type="ARBA" id="ARBA00009427"/>
    </source>
</evidence>
<sequence length="223" mass="24378">MPPPEDVPVIAIDGPSASGKGTIAQGVARVLGFHYLDSGALYRLVALAARRRGIELTAEQPLAQVAAGLDASFEGDEVILDGERVTDTIRSEPVSQDASKVASHPQVRAALMARQRAFRRPPGLVAEGRDMGTHVFPDARLKIFLTASPEERARRRYKQLIDKGMDVTMIDLVRDIAERDRRDRERAVAPLKQADDAVLIDTTSLTIDEIVNAVVARYRSLTS</sequence>
<dbReference type="InterPro" id="IPR027417">
    <property type="entry name" value="P-loop_NTPase"/>
</dbReference>
<accession>A0A5C7EJ54</accession>
<evidence type="ECO:0000259" key="9">
    <source>
        <dbReference type="Pfam" id="PF02224"/>
    </source>
</evidence>
<dbReference type="SUPFAM" id="SSF52540">
    <property type="entry name" value="P-loop containing nucleoside triphosphate hydrolases"/>
    <property type="match status" value="1"/>
</dbReference>
<name>A0A5C7EJ54_9PROT</name>
<dbReference type="NCBIfam" id="TIGR00017">
    <property type="entry name" value="cmk"/>
    <property type="match status" value="1"/>
</dbReference>
<dbReference type="Pfam" id="PF02224">
    <property type="entry name" value="Cytidylate_kin"/>
    <property type="match status" value="1"/>
</dbReference>
<evidence type="ECO:0000313" key="10">
    <source>
        <dbReference type="EMBL" id="TXF12445.1"/>
    </source>
</evidence>
<keyword evidence="5 8" id="KW-0067">ATP-binding</keyword>
<evidence type="ECO:0000256" key="3">
    <source>
        <dbReference type="ARBA" id="ARBA00022741"/>
    </source>
</evidence>
<comment type="catalytic activity">
    <reaction evidence="6 8">
        <text>dCMP + ATP = dCDP + ADP</text>
        <dbReference type="Rhea" id="RHEA:25094"/>
        <dbReference type="ChEBI" id="CHEBI:30616"/>
        <dbReference type="ChEBI" id="CHEBI:57566"/>
        <dbReference type="ChEBI" id="CHEBI:58593"/>
        <dbReference type="ChEBI" id="CHEBI:456216"/>
        <dbReference type="EC" id="2.7.4.25"/>
    </reaction>
</comment>
<comment type="subcellular location">
    <subcellularLocation>
        <location evidence="8">Cytoplasm</location>
    </subcellularLocation>
</comment>
<evidence type="ECO:0000256" key="7">
    <source>
        <dbReference type="ARBA" id="ARBA00048478"/>
    </source>
</evidence>
<evidence type="ECO:0000256" key="2">
    <source>
        <dbReference type="ARBA" id="ARBA00022679"/>
    </source>
</evidence>
<feature type="binding site" evidence="8">
    <location>
        <begin position="14"/>
        <end position="22"/>
    </location>
    <ligand>
        <name>ATP</name>
        <dbReference type="ChEBI" id="CHEBI:30616"/>
    </ligand>
</feature>
<dbReference type="RefSeq" id="WP_147799313.1">
    <property type="nucleotide sequence ID" value="NZ_VPFL01000006.1"/>
</dbReference>
<dbReference type="OrthoDB" id="5292579at2"/>
<reference evidence="10 11" key="1">
    <citation type="submission" date="2019-08" db="EMBL/GenBank/DDBJ databases">
        <title>Pelomicrobium methylotrophicum gen. nov., sp. nov. a moderately thermophilic, facultatively anaerobic, lithoautotrophic and methylotrophic bacterium isolated from a terrestrial mud volcano.</title>
        <authorList>
            <person name="Slobodkina G.B."/>
            <person name="Merkel A.Y."/>
            <person name="Slobodkin A.I."/>
        </authorList>
    </citation>
    <scope>NUCLEOTIDE SEQUENCE [LARGE SCALE GENOMIC DNA]</scope>
    <source>
        <strain evidence="10 11">SM250</strain>
    </source>
</reference>
<protein>
    <recommendedName>
        <fullName evidence="8">Cytidylate kinase</fullName>
        <shortName evidence="8">CK</shortName>
        <ecNumber evidence="8">2.7.4.25</ecNumber>
    </recommendedName>
    <alternativeName>
        <fullName evidence="8">Cytidine monophosphate kinase</fullName>
        <shortName evidence="8">CMP kinase</shortName>
    </alternativeName>
</protein>
<keyword evidence="11" id="KW-1185">Reference proteome</keyword>
<evidence type="ECO:0000313" key="11">
    <source>
        <dbReference type="Proteomes" id="UP000321201"/>
    </source>
</evidence>
<comment type="similarity">
    <text evidence="1 8">Belongs to the cytidylate kinase family. Type 1 subfamily.</text>
</comment>
<evidence type="ECO:0000256" key="8">
    <source>
        <dbReference type="HAMAP-Rule" id="MF_00238"/>
    </source>
</evidence>
<dbReference type="Proteomes" id="UP000321201">
    <property type="component" value="Unassembled WGS sequence"/>
</dbReference>
<dbReference type="EC" id="2.7.4.25" evidence="8"/>